<feature type="region of interest" description="Disordered" evidence="1">
    <location>
        <begin position="122"/>
        <end position="158"/>
    </location>
</feature>
<proteinExistence type="predicted"/>
<accession>A0A8K1GEL7</accession>
<evidence type="ECO:0008006" key="4">
    <source>
        <dbReference type="Google" id="ProtNLM"/>
    </source>
</evidence>
<feature type="compositionally biased region" description="Basic residues" evidence="1">
    <location>
        <begin position="123"/>
        <end position="134"/>
    </location>
</feature>
<gene>
    <name evidence="2" type="ORF">HGM15179_010340</name>
</gene>
<dbReference type="AlphaFoldDB" id="A0A8K1GEL7"/>
<organism evidence="2 3">
    <name type="scientific">Zosterops borbonicus</name>
    <dbReference type="NCBI Taxonomy" id="364589"/>
    <lineage>
        <taxon>Eukaryota</taxon>
        <taxon>Metazoa</taxon>
        <taxon>Chordata</taxon>
        <taxon>Craniata</taxon>
        <taxon>Vertebrata</taxon>
        <taxon>Euteleostomi</taxon>
        <taxon>Archelosauria</taxon>
        <taxon>Archosauria</taxon>
        <taxon>Dinosauria</taxon>
        <taxon>Saurischia</taxon>
        <taxon>Theropoda</taxon>
        <taxon>Coelurosauria</taxon>
        <taxon>Aves</taxon>
        <taxon>Neognathae</taxon>
        <taxon>Neoaves</taxon>
        <taxon>Telluraves</taxon>
        <taxon>Australaves</taxon>
        <taxon>Passeriformes</taxon>
        <taxon>Sylvioidea</taxon>
        <taxon>Zosteropidae</taxon>
        <taxon>Zosterops</taxon>
    </lineage>
</organism>
<reference evidence="2" key="1">
    <citation type="submission" date="2019-04" db="EMBL/GenBank/DDBJ databases">
        <title>Genome assembly of Zosterops borbonicus 15179.</title>
        <authorList>
            <person name="Leroy T."/>
            <person name="Anselmetti Y."/>
            <person name="Tilak M.-K."/>
            <person name="Nabholz B."/>
        </authorList>
    </citation>
    <scope>NUCLEOTIDE SEQUENCE</scope>
    <source>
        <strain evidence="2">HGM_15179</strain>
        <tissue evidence="2">Muscle</tissue>
    </source>
</reference>
<dbReference type="PANTHER" id="PTHR33332">
    <property type="entry name" value="REVERSE TRANSCRIPTASE DOMAIN-CONTAINING PROTEIN"/>
    <property type="match status" value="1"/>
</dbReference>
<feature type="compositionally biased region" description="Basic and acidic residues" evidence="1">
    <location>
        <begin position="149"/>
        <end position="158"/>
    </location>
</feature>
<evidence type="ECO:0000313" key="2">
    <source>
        <dbReference type="EMBL" id="TRZ16783.1"/>
    </source>
</evidence>
<keyword evidence="3" id="KW-1185">Reference proteome</keyword>
<comment type="caution">
    <text evidence="2">The sequence shown here is derived from an EMBL/GenBank/DDBJ whole genome shotgun (WGS) entry which is preliminary data.</text>
</comment>
<evidence type="ECO:0000256" key="1">
    <source>
        <dbReference type="SAM" id="MobiDB-lite"/>
    </source>
</evidence>
<protein>
    <recommendedName>
        <fullName evidence="4">Reverse transcriptase domain-containing protein</fullName>
    </recommendedName>
</protein>
<evidence type="ECO:0000313" key="3">
    <source>
        <dbReference type="Proteomes" id="UP000796761"/>
    </source>
</evidence>
<name>A0A8K1GEL7_9PASS</name>
<dbReference type="OrthoDB" id="10452056at2759"/>
<dbReference type="Proteomes" id="UP000796761">
    <property type="component" value="Unassembled WGS sequence"/>
</dbReference>
<dbReference type="EMBL" id="SWJQ01000296">
    <property type="protein sequence ID" value="TRZ16783.1"/>
    <property type="molecule type" value="Genomic_DNA"/>
</dbReference>
<sequence>MGRLVTSGAPLGSVFGLVFFNIIINNTDSKIGFTSSRFADDPKLNGALDTVGRKDAIQRDPEKLEKWSYVNFIFKTSKCNVLHLVQGNSRNKHRMGKELTNSSSVKKDLKVLMDEKLNMNQQHVRKHTNSHSRKPTYPGIHQEMNGQQAERDNSPLYL</sequence>